<comment type="similarity">
    <text evidence="22">In the central section; belongs to the HPPK family.</text>
</comment>
<dbReference type="Proteomes" id="UP000799757">
    <property type="component" value="Unassembled WGS sequence"/>
</dbReference>
<evidence type="ECO:0000256" key="3">
    <source>
        <dbReference type="ARBA" id="ARBA00001353"/>
    </source>
</evidence>
<evidence type="ECO:0000256" key="4">
    <source>
        <dbReference type="ARBA" id="ARBA00001946"/>
    </source>
</evidence>
<keyword evidence="16" id="KW-0418">Kinase</keyword>
<dbReference type="InterPro" id="IPR000489">
    <property type="entry name" value="Pterin-binding_dom"/>
</dbReference>
<dbReference type="GO" id="GO:0016301">
    <property type="term" value="F:kinase activity"/>
    <property type="evidence" value="ECO:0007669"/>
    <property type="project" value="UniProtKB-KW"/>
</dbReference>
<dbReference type="GO" id="GO:0004156">
    <property type="term" value="F:dihydropteroate synthase activity"/>
    <property type="evidence" value="ECO:0007669"/>
    <property type="project" value="UniProtKB-EC"/>
</dbReference>
<evidence type="ECO:0000256" key="22">
    <source>
        <dbReference type="ARBA" id="ARBA00061548"/>
    </source>
</evidence>
<evidence type="ECO:0000256" key="13">
    <source>
        <dbReference type="ARBA" id="ARBA00022679"/>
    </source>
</evidence>
<evidence type="ECO:0000256" key="8">
    <source>
        <dbReference type="ARBA" id="ARBA00009640"/>
    </source>
</evidence>
<evidence type="ECO:0000256" key="23">
    <source>
        <dbReference type="ARBA" id="ARBA00067568"/>
    </source>
</evidence>
<keyword evidence="15" id="KW-0547">Nucleotide-binding</keyword>
<dbReference type="InterPro" id="IPR035907">
    <property type="entry name" value="Hppk_sf"/>
</dbReference>
<dbReference type="PROSITE" id="PS00793">
    <property type="entry name" value="DHPS_2"/>
    <property type="match status" value="1"/>
</dbReference>
<evidence type="ECO:0000256" key="5">
    <source>
        <dbReference type="ARBA" id="ARBA00004763"/>
    </source>
</evidence>
<dbReference type="NCBIfam" id="TIGR01496">
    <property type="entry name" value="DHPS"/>
    <property type="match status" value="1"/>
</dbReference>
<dbReference type="GO" id="GO:0046654">
    <property type="term" value="P:tetrahydrofolate biosynthetic process"/>
    <property type="evidence" value="ECO:0007669"/>
    <property type="project" value="UniProtKB-UniPathway"/>
</dbReference>
<dbReference type="EC" id="2.7.6.3" evidence="12"/>
<dbReference type="Pfam" id="PF00809">
    <property type="entry name" value="Pterin_bind"/>
    <property type="match status" value="1"/>
</dbReference>
<comment type="pathway">
    <text evidence="7">Cofactor biosynthesis; tetrahydrofolate biosynthesis; 2-amino-4-hydroxy-6-hydroxymethyl-7,8-dihydropteridine diphosphate from 7,8-dihydroneopterin triphosphate: step 4/4.</text>
</comment>
<accession>A0A6A6WSY2</accession>
<evidence type="ECO:0000256" key="16">
    <source>
        <dbReference type="ARBA" id="ARBA00022777"/>
    </source>
</evidence>
<proteinExistence type="inferred from homology"/>
<evidence type="ECO:0000256" key="2">
    <source>
        <dbReference type="ARBA" id="ARBA00000198"/>
    </source>
</evidence>
<evidence type="ECO:0000256" key="17">
    <source>
        <dbReference type="ARBA" id="ARBA00022840"/>
    </source>
</evidence>
<dbReference type="EC" id="4.1.2.25" evidence="11"/>
<evidence type="ECO:0000256" key="9">
    <source>
        <dbReference type="ARBA" id="ARBA00009951"/>
    </source>
</evidence>
<keyword evidence="13" id="KW-0808">Transferase</keyword>
<reference evidence="26" key="1">
    <citation type="journal article" date="2020" name="Stud. Mycol.">
        <title>101 Dothideomycetes genomes: a test case for predicting lifestyles and emergence of pathogens.</title>
        <authorList>
            <person name="Haridas S."/>
            <person name="Albert R."/>
            <person name="Binder M."/>
            <person name="Bloem J."/>
            <person name="Labutti K."/>
            <person name="Salamov A."/>
            <person name="Andreopoulos B."/>
            <person name="Baker S."/>
            <person name="Barry K."/>
            <person name="Bills G."/>
            <person name="Bluhm B."/>
            <person name="Cannon C."/>
            <person name="Castanera R."/>
            <person name="Culley D."/>
            <person name="Daum C."/>
            <person name="Ezra D."/>
            <person name="Gonzalez J."/>
            <person name="Henrissat B."/>
            <person name="Kuo A."/>
            <person name="Liang C."/>
            <person name="Lipzen A."/>
            <person name="Lutzoni F."/>
            <person name="Magnuson J."/>
            <person name="Mondo S."/>
            <person name="Nolan M."/>
            <person name="Ohm R."/>
            <person name="Pangilinan J."/>
            <person name="Park H.-J."/>
            <person name="Ramirez L."/>
            <person name="Alfaro M."/>
            <person name="Sun H."/>
            <person name="Tritt A."/>
            <person name="Yoshinaga Y."/>
            <person name="Zwiers L.-H."/>
            <person name="Turgeon B."/>
            <person name="Goodwin S."/>
            <person name="Spatafora J."/>
            <person name="Crous P."/>
            <person name="Grigoriev I."/>
        </authorList>
    </citation>
    <scope>NUCLEOTIDE SEQUENCE</scope>
    <source>
        <strain evidence="26">CBS 109.77</strain>
    </source>
</reference>
<dbReference type="AlphaFoldDB" id="A0A6A6WSY2"/>
<evidence type="ECO:0000256" key="7">
    <source>
        <dbReference type="ARBA" id="ARBA00005051"/>
    </source>
</evidence>
<dbReference type="FunFam" id="3.20.20.20:FF:000006">
    <property type="entry name" value="Dihydropteroate synthase"/>
    <property type="match status" value="1"/>
</dbReference>
<sequence>MISAMRPCTARTTASFRAYVRQSCRKFSGATRDGFPPYTRPSASATSAPARRRNFRSIPSSSLACPNTQSRTPNVRLSRPIIRQYHGRKKGDHRAFIALGSNVGDRVAMIEMACKEMEASGKIRLLRTSNLWETKAMYVLDQDKFVNGVCEVDTTLSPLELLDELQSIENRMGRVKFIDKGPRNIDLDILLYDEETVVHERLQIPHPLMLEREFVLRPLCDIAPKKRLLRPKSGTFLQSLRKLAPSNPPLSPFTPLARALPPIATTHPNRATRIMSILNVTPDSFSDAGKNYEIDESELARTIKSHIAAGATIIDIGGQSTRPGAIQITSNEEVSRILPVIKIIRSLREAENIAISVDTYHAEVAKHAIEAGADIINDVSAGQMDPEMLPTVAQLGCTVCLMHMRGTPATMNSHANYSPNGVLKTVAEELRQRVEEAEKAGVRRWRIILDPGIGFAKTQDHNLELLHRLEHLRHSPALAGLPWLVGTSRKAFIGKITGVDEAEKRAWGTAAAVTAAIQGGADIVRVHDVEEMTQVARMADALYRVEGWEKTVDGKLS</sequence>
<dbReference type="InterPro" id="IPR011005">
    <property type="entry name" value="Dihydropteroate_synth-like_sf"/>
</dbReference>
<dbReference type="GO" id="GO:0046872">
    <property type="term" value="F:metal ion binding"/>
    <property type="evidence" value="ECO:0007669"/>
    <property type="project" value="UniProtKB-KW"/>
</dbReference>
<dbReference type="InterPro" id="IPR045031">
    <property type="entry name" value="DHP_synth-like"/>
</dbReference>
<evidence type="ECO:0000256" key="20">
    <source>
        <dbReference type="ARBA" id="ARBA00023268"/>
    </source>
</evidence>
<dbReference type="Pfam" id="PF01288">
    <property type="entry name" value="HPPK"/>
    <property type="match status" value="1"/>
</dbReference>
<name>A0A6A6WSY2_9PLEO</name>
<comment type="similarity">
    <text evidence="8">In the N-terminal section; belongs to the DHNA family.</text>
</comment>
<comment type="catalytic activity">
    <reaction evidence="1">
        <text>(7,8-dihydropterin-6-yl)methyl diphosphate + 4-aminobenzoate = 7,8-dihydropteroate + diphosphate</text>
        <dbReference type="Rhea" id="RHEA:19949"/>
        <dbReference type="ChEBI" id="CHEBI:17836"/>
        <dbReference type="ChEBI" id="CHEBI:17839"/>
        <dbReference type="ChEBI" id="CHEBI:33019"/>
        <dbReference type="ChEBI" id="CHEBI:72950"/>
        <dbReference type="EC" id="2.5.1.15"/>
    </reaction>
</comment>
<organism evidence="26 27">
    <name type="scientific">Melanomma pulvis-pyrius CBS 109.77</name>
    <dbReference type="NCBI Taxonomy" id="1314802"/>
    <lineage>
        <taxon>Eukaryota</taxon>
        <taxon>Fungi</taxon>
        <taxon>Dikarya</taxon>
        <taxon>Ascomycota</taxon>
        <taxon>Pezizomycotina</taxon>
        <taxon>Dothideomycetes</taxon>
        <taxon>Pleosporomycetidae</taxon>
        <taxon>Pleosporales</taxon>
        <taxon>Melanommataceae</taxon>
        <taxon>Melanomma</taxon>
    </lineage>
</organism>
<dbReference type="NCBIfam" id="TIGR01498">
    <property type="entry name" value="folK"/>
    <property type="match status" value="1"/>
</dbReference>
<comment type="catalytic activity">
    <reaction evidence="2">
        <text>6-hydroxymethyl-7,8-dihydropterin + ATP = (7,8-dihydropterin-6-yl)methyl diphosphate + AMP + H(+)</text>
        <dbReference type="Rhea" id="RHEA:11412"/>
        <dbReference type="ChEBI" id="CHEBI:15378"/>
        <dbReference type="ChEBI" id="CHEBI:30616"/>
        <dbReference type="ChEBI" id="CHEBI:44841"/>
        <dbReference type="ChEBI" id="CHEBI:72950"/>
        <dbReference type="ChEBI" id="CHEBI:456215"/>
        <dbReference type="EC" id="2.7.6.3"/>
    </reaction>
</comment>
<comment type="pathway">
    <text evidence="5">Cofactor biosynthesis; tetrahydrofolate biosynthesis; 7,8-dihydrofolate from 2-amino-4-hydroxy-6-hydroxymethyl-7,8-dihydropteridine diphosphate and 4-aminobenzoate: step 1/2.</text>
</comment>
<evidence type="ECO:0000256" key="12">
    <source>
        <dbReference type="ARBA" id="ARBA00013253"/>
    </source>
</evidence>
<dbReference type="CDD" id="cd00739">
    <property type="entry name" value="DHPS"/>
    <property type="match status" value="1"/>
</dbReference>
<dbReference type="UniPathway" id="UPA00077">
    <property type="reaction ID" value="UER00155"/>
</dbReference>
<dbReference type="SUPFAM" id="SSF55083">
    <property type="entry name" value="6-hydroxymethyl-7,8-dihydropterin pyrophosphokinase, HPPK"/>
    <property type="match status" value="1"/>
</dbReference>
<dbReference type="Gene3D" id="3.20.20.20">
    <property type="entry name" value="Dihydropteroate synthase-like"/>
    <property type="match status" value="1"/>
</dbReference>
<keyword evidence="18" id="KW-0460">Magnesium</keyword>
<gene>
    <name evidence="26" type="ORF">K505DRAFT_317610</name>
</gene>
<evidence type="ECO:0000256" key="18">
    <source>
        <dbReference type="ARBA" id="ARBA00022842"/>
    </source>
</evidence>
<feature type="domain" description="Pterin-binding" evidence="25">
    <location>
        <begin position="272"/>
        <end position="537"/>
    </location>
</feature>
<keyword evidence="27" id="KW-1185">Reference proteome</keyword>
<keyword evidence="20" id="KW-0511">Multifunctional enzyme</keyword>
<comment type="function">
    <text evidence="21">Catalyzes three sequential steps of tetrahydrofolate biosynthesis.</text>
</comment>
<evidence type="ECO:0000256" key="11">
    <source>
        <dbReference type="ARBA" id="ARBA00013043"/>
    </source>
</evidence>
<evidence type="ECO:0000259" key="25">
    <source>
        <dbReference type="PROSITE" id="PS50972"/>
    </source>
</evidence>
<dbReference type="GO" id="GO:0005740">
    <property type="term" value="C:mitochondrial envelope"/>
    <property type="evidence" value="ECO:0007669"/>
    <property type="project" value="TreeGrafter"/>
</dbReference>
<evidence type="ECO:0000256" key="14">
    <source>
        <dbReference type="ARBA" id="ARBA00022723"/>
    </source>
</evidence>
<comment type="similarity">
    <text evidence="9">In the C-terminal section; belongs to the DHPS family.</text>
</comment>
<evidence type="ECO:0000313" key="26">
    <source>
        <dbReference type="EMBL" id="KAF2786907.1"/>
    </source>
</evidence>
<dbReference type="PANTHER" id="PTHR20941:SF1">
    <property type="entry name" value="FOLIC ACID SYNTHESIS PROTEIN FOL1"/>
    <property type="match status" value="1"/>
</dbReference>
<dbReference type="GO" id="GO:0004150">
    <property type="term" value="F:dihydroneopterin aldolase activity"/>
    <property type="evidence" value="ECO:0007669"/>
    <property type="project" value="UniProtKB-EC"/>
</dbReference>
<dbReference type="Gene3D" id="3.30.70.560">
    <property type="entry name" value="7,8-Dihydro-6-hydroxymethylpterin-pyrophosphokinase HPPK"/>
    <property type="match status" value="1"/>
</dbReference>
<evidence type="ECO:0000313" key="27">
    <source>
        <dbReference type="Proteomes" id="UP000799757"/>
    </source>
</evidence>
<evidence type="ECO:0000256" key="15">
    <source>
        <dbReference type="ARBA" id="ARBA00022741"/>
    </source>
</evidence>
<dbReference type="InterPro" id="IPR000550">
    <property type="entry name" value="Hppk"/>
</dbReference>
<keyword evidence="19" id="KW-0289">Folate biosynthesis</keyword>
<dbReference type="EMBL" id="MU002389">
    <property type="protein sequence ID" value="KAF2786907.1"/>
    <property type="molecule type" value="Genomic_DNA"/>
</dbReference>
<evidence type="ECO:0000256" key="21">
    <source>
        <dbReference type="ARBA" id="ARBA00058009"/>
    </source>
</evidence>
<keyword evidence="14" id="KW-0479">Metal-binding</keyword>
<dbReference type="CDD" id="cd00483">
    <property type="entry name" value="HPPK"/>
    <property type="match status" value="1"/>
</dbReference>
<evidence type="ECO:0000256" key="10">
    <source>
        <dbReference type="ARBA" id="ARBA00012458"/>
    </source>
</evidence>
<dbReference type="SUPFAM" id="SSF51717">
    <property type="entry name" value="Dihydropteroate synthetase-like"/>
    <property type="match status" value="1"/>
</dbReference>
<dbReference type="PROSITE" id="PS50972">
    <property type="entry name" value="PTERIN_BINDING"/>
    <property type="match status" value="1"/>
</dbReference>
<evidence type="ECO:0000256" key="24">
    <source>
        <dbReference type="ARBA" id="ARBA00068111"/>
    </source>
</evidence>
<protein>
    <recommendedName>
        <fullName evidence="23">Folic acid synthesis protein FOL1</fullName>
        <ecNumber evidence="10">2.5.1.15</ecNumber>
        <ecNumber evidence="12">2.7.6.3</ecNumber>
        <ecNumber evidence="11">4.1.2.25</ecNumber>
    </recommendedName>
    <alternativeName>
        <fullName evidence="24">Folic acid synthesis protein fol1</fullName>
    </alternativeName>
</protein>
<comment type="pathway">
    <text evidence="6">Cofactor biosynthesis; tetrahydrofolate biosynthesis; 2-amino-4-hydroxy-6-hydroxymethyl-7,8-dihydropteridine diphosphate from 7,8-dihydroneopterin triphosphate: step 3/4.</text>
</comment>
<dbReference type="OrthoDB" id="615426at2759"/>
<evidence type="ECO:0000256" key="1">
    <source>
        <dbReference type="ARBA" id="ARBA00000012"/>
    </source>
</evidence>
<dbReference type="PANTHER" id="PTHR20941">
    <property type="entry name" value="FOLATE SYNTHESIS PROTEINS"/>
    <property type="match status" value="1"/>
</dbReference>
<dbReference type="EC" id="2.5.1.15" evidence="10"/>
<dbReference type="GO" id="GO:0005524">
    <property type="term" value="F:ATP binding"/>
    <property type="evidence" value="ECO:0007669"/>
    <property type="project" value="UniProtKB-KW"/>
</dbReference>
<evidence type="ECO:0000256" key="19">
    <source>
        <dbReference type="ARBA" id="ARBA00022909"/>
    </source>
</evidence>
<dbReference type="PROSITE" id="PS00794">
    <property type="entry name" value="HPPK"/>
    <property type="match status" value="1"/>
</dbReference>
<comment type="cofactor">
    <cofactor evidence="4">
        <name>Mg(2+)</name>
        <dbReference type="ChEBI" id="CHEBI:18420"/>
    </cofactor>
</comment>
<comment type="catalytic activity">
    <reaction evidence="3">
        <text>7,8-dihydroneopterin = 6-hydroxymethyl-7,8-dihydropterin + glycolaldehyde</text>
        <dbReference type="Rhea" id="RHEA:10540"/>
        <dbReference type="ChEBI" id="CHEBI:17001"/>
        <dbReference type="ChEBI" id="CHEBI:17071"/>
        <dbReference type="ChEBI" id="CHEBI:44841"/>
        <dbReference type="EC" id="4.1.2.25"/>
    </reaction>
</comment>
<dbReference type="GO" id="GO:0003848">
    <property type="term" value="F:2-amino-4-hydroxy-6-hydroxymethyldihydropteridine diphosphokinase activity"/>
    <property type="evidence" value="ECO:0007669"/>
    <property type="project" value="UniProtKB-EC"/>
</dbReference>
<keyword evidence="17" id="KW-0067">ATP-binding</keyword>
<dbReference type="InterPro" id="IPR006390">
    <property type="entry name" value="DHP_synth_dom"/>
</dbReference>
<dbReference type="GO" id="GO:0046656">
    <property type="term" value="P:folic acid biosynthetic process"/>
    <property type="evidence" value="ECO:0007669"/>
    <property type="project" value="UniProtKB-KW"/>
</dbReference>
<evidence type="ECO:0000256" key="6">
    <source>
        <dbReference type="ARBA" id="ARBA00005013"/>
    </source>
</evidence>